<evidence type="ECO:0000256" key="1">
    <source>
        <dbReference type="SAM" id="MobiDB-lite"/>
    </source>
</evidence>
<sequence>MEETTARLRKTFRYPSDDDSDDSLPEVMDEEEQESLIRNLQEENNARNRQYANLLVAFPLTSVLIYLPTLFSRYYTLVSLLSISSLLSTAYLLFIFPPEYTGLPLLDTFNYPKKPSRSIPLKATPLHTHGNGPIAMYLPYLNLGLCVLLALSSLVGNGPSEALVAFGFLPAGVYLTVLVAKFMMNNSVNPERELEGLKYEFKGA</sequence>
<feature type="compositionally biased region" description="Acidic residues" evidence="1">
    <location>
        <begin position="17"/>
        <end position="32"/>
    </location>
</feature>
<dbReference type="AlphaFoldDB" id="A0A3E2HLB3"/>
<comment type="caution">
    <text evidence="3">The sequence shown here is derived from an EMBL/GenBank/DDBJ whole genome shotgun (WGS) entry which is preliminary data.</text>
</comment>
<accession>A0A3E2HLB3</accession>
<organism evidence="3 4">
    <name type="scientific">Scytalidium lignicola</name>
    <name type="common">Hyphomycete</name>
    <dbReference type="NCBI Taxonomy" id="5539"/>
    <lineage>
        <taxon>Eukaryota</taxon>
        <taxon>Fungi</taxon>
        <taxon>Dikarya</taxon>
        <taxon>Ascomycota</taxon>
        <taxon>Pezizomycotina</taxon>
        <taxon>Leotiomycetes</taxon>
        <taxon>Leotiomycetes incertae sedis</taxon>
        <taxon>Scytalidium</taxon>
    </lineage>
</organism>
<feature type="transmembrane region" description="Helical" evidence="2">
    <location>
        <begin position="74"/>
        <end position="96"/>
    </location>
</feature>
<feature type="transmembrane region" description="Helical" evidence="2">
    <location>
        <begin position="162"/>
        <end position="184"/>
    </location>
</feature>
<dbReference type="Proteomes" id="UP000258309">
    <property type="component" value="Unassembled WGS sequence"/>
</dbReference>
<gene>
    <name evidence="3" type="ORF">B7463_g2109</name>
</gene>
<keyword evidence="2" id="KW-0812">Transmembrane</keyword>
<name>A0A3E2HLB3_SCYLI</name>
<evidence type="ECO:0000313" key="4">
    <source>
        <dbReference type="Proteomes" id="UP000258309"/>
    </source>
</evidence>
<evidence type="ECO:0000313" key="3">
    <source>
        <dbReference type="EMBL" id="RFU34170.1"/>
    </source>
</evidence>
<proteinExistence type="predicted"/>
<feature type="non-terminal residue" evidence="3">
    <location>
        <position position="204"/>
    </location>
</feature>
<dbReference type="OrthoDB" id="3358048at2759"/>
<keyword evidence="2" id="KW-0472">Membrane</keyword>
<protein>
    <submittedName>
        <fullName evidence="3">Uncharacterized protein</fullName>
    </submittedName>
</protein>
<feature type="non-terminal residue" evidence="3">
    <location>
        <position position="1"/>
    </location>
</feature>
<evidence type="ECO:0000256" key="2">
    <source>
        <dbReference type="SAM" id="Phobius"/>
    </source>
</evidence>
<keyword evidence="2" id="KW-1133">Transmembrane helix</keyword>
<feature type="transmembrane region" description="Helical" evidence="2">
    <location>
        <begin position="137"/>
        <end position="156"/>
    </location>
</feature>
<dbReference type="OMA" id="ILMAWAI"/>
<feature type="region of interest" description="Disordered" evidence="1">
    <location>
        <begin position="1"/>
        <end position="32"/>
    </location>
</feature>
<dbReference type="EMBL" id="NCSJ02000024">
    <property type="protein sequence ID" value="RFU34170.1"/>
    <property type="molecule type" value="Genomic_DNA"/>
</dbReference>
<keyword evidence="4" id="KW-1185">Reference proteome</keyword>
<reference evidence="3 4" key="1">
    <citation type="submission" date="2018-05" db="EMBL/GenBank/DDBJ databases">
        <title>Draft genome sequence of Scytalidium lignicola DSM 105466, a ubiquitous saprotrophic fungus.</title>
        <authorList>
            <person name="Buettner E."/>
            <person name="Gebauer A.M."/>
            <person name="Hofrichter M."/>
            <person name="Liers C."/>
            <person name="Kellner H."/>
        </authorList>
    </citation>
    <scope>NUCLEOTIDE SEQUENCE [LARGE SCALE GENOMIC DNA]</scope>
    <source>
        <strain evidence="3 4">DSM 105466</strain>
    </source>
</reference>